<keyword evidence="1" id="KW-0732">Signal</keyword>
<sequence length="77" mass="8251">MLLVYICLVVDQVEVAVEGKQTRVGARSRTLRIDDPPVVVPSPHTVASSPPTVVPSPPTICALHLLPLITNCAFSTY</sequence>
<evidence type="ECO:0000256" key="1">
    <source>
        <dbReference type="SAM" id="SignalP"/>
    </source>
</evidence>
<feature type="signal peptide" evidence="1">
    <location>
        <begin position="1"/>
        <end position="19"/>
    </location>
</feature>
<keyword evidence="3" id="KW-1185">Reference proteome</keyword>
<name>A0A834W071_9FABA</name>
<evidence type="ECO:0000313" key="2">
    <source>
        <dbReference type="EMBL" id="KAF7800976.1"/>
    </source>
</evidence>
<protein>
    <recommendedName>
        <fullName evidence="4">Secreted protein</fullName>
    </recommendedName>
</protein>
<reference evidence="2" key="1">
    <citation type="submission" date="2020-09" db="EMBL/GenBank/DDBJ databases">
        <title>Genome-Enabled Discovery of Anthraquinone Biosynthesis in Senna tora.</title>
        <authorList>
            <person name="Kang S.-H."/>
            <person name="Pandey R.P."/>
            <person name="Lee C.-M."/>
            <person name="Sim J.-S."/>
            <person name="Jeong J.-T."/>
            <person name="Choi B.-S."/>
            <person name="Jung M."/>
            <person name="Ginzburg D."/>
            <person name="Zhao K."/>
            <person name="Won S.Y."/>
            <person name="Oh T.-J."/>
            <person name="Yu Y."/>
            <person name="Kim N.-H."/>
            <person name="Lee O.R."/>
            <person name="Lee T.-H."/>
            <person name="Bashyal P."/>
            <person name="Kim T.-S."/>
            <person name="Lee W.-H."/>
            <person name="Kawkins C."/>
            <person name="Kim C.-K."/>
            <person name="Kim J.S."/>
            <person name="Ahn B.O."/>
            <person name="Rhee S.Y."/>
            <person name="Sohng J.K."/>
        </authorList>
    </citation>
    <scope>NUCLEOTIDE SEQUENCE</scope>
    <source>
        <tissue evidence="2">Leaf</tissue>
    </source>
</reference>
<dbReference type="Proteomes" id="UP000634136">
    <property type="component" value="Unassembled WGS sequence"/>
</dbReference>
<gene>
    <name evidence="2" type="ORF">G2W53_044532</name>
</gene>
<evidence type="ECO:0000313" key="3">
    <source>
        <dbReference type="Proteomes" id="UP000634136"/>
    </source>
</evidence>
<organism evidence="2 3">
    <name type="scientific">Senna tora</name>
    <dbReference type="NCBI Taxonomy" id="362788"/>
    <lineage>
        <taxon>Eukaryota</taxon>
        <taxon>Viridiplantae</taxon>
        <taxon>Streptophyta</taxon>
        <taxon>Embryophyta</taxon>
        <taxon>Tracheophyta</taxon>
        <taxon>Spermatophyta</taxon>
        <taxon>Magnoliopsida</taxon>
        <taxon>eudicotyledons</taxon>
        <taxon>Gunneridae</taxon>
        <taxon>Pentapetalae</taxon>
        <taxon>rosids</taxon>
        <taxon>fabids</taxon>
        <taxon>Fabales</taxon>
        <taxon>Fabaceae</taxon>
        <taxon>Caesalpinioideae</taxon>
        <taxon>Cassia clade</taxon>
        <taxon>Senna</taxon>
    </lineage>
</organism>
<evidence type="ECO:0008006" key="4">
    <source>
        <dbReference type="Google" id="ProtNLM"/>
    </source>
</evidence>
<proteinExistence type="predicted"/>
<comment type="caution">
    <text evidence="2">The sequence shown here is derived from an EMBL/GenBank/DDBJ whole genome shotgun (WGS) entry which is preliminary data.</text>
</comment>
<accession>A0A834W071</accession>
<feature type="chain" id="PRO_5032758800" description="Secreted protein" evidence="1">
    <location>
        <begin position="20"/>
        <end position="77"/>
    </location>
</feature>
<dbReference type="EMBL" id="JAAIUW010000067">
    <property type="protein sequence ID" value="KAF7800976.1"/>
    <property type="molecule type" value="Genomic_DNA"/>
</dbReference>
<dbReference type="AlphaFoldDB" id="A0A834W071"/>